<evidence type="ECO:0000256" key="1">
    <source>
        <dbReference type="ARBA" id="ARBA00005636"/>
    </source>
</evidence>
<dbReference type="FunFam" id="2.30.30.30:FF:000001">
    <property type="entry name" value="50S ribosomal protein L2"/>
    <property type="match status" value="1"/>
</dbReference>
<dbReference type="PANTHER" id="PTHR13691:SF5">
    <property type="entry name" value="LARGE RIBOSOMAL SUBUNIT PROTEIN UL2M"/>
    <property type="match status" value="1"/>
</dbReference>
<dbReference type="InterPro" id="IPR014722">
    <property type="entry name" value="Rib_uL2_dom2"/>
</dbReference>
<dbReference type="InterPro" id="IPR022666">
    <property type="entry name" value="Ribosomal_uL2_RNA-bd_dom"/>
</dbReference>
<feature type="domain" description="Large ribosomal subunit protein uL2 C-terminal" evidence="5">
    <location>
        <begin position="156"/>
        <end position="245"/>
    </location>
</feature>
<evidence type="ECO:0000256" key="3">
    <source>
        <dbReference type="ARBA" id="ARBA00023274"/>
    </source>
</evidence>
<evidence type="ECO:0000313" key="7">
    <source>
        <dbReference type="EMBL" id="ESA19191.1"/>
    </source>
</evidence>
<dbReference type="PANTHER" id="PTHR13691">
    <property type="entry name" value="RIBOSOMAL PROTEIN L2"/>
    <property type="match status" value="1"/>
</dbReference>
<feature type="domain" description="Large ribosomal subunit protein uL2 RNA-binding" evidence="6">
    <location>
        <begin position="55"/>
        <end position="130"/>
    </location>
</feature>
<dbReference type="SMART" id="SM01382">
    <property type="entry name" value="Ribosomal_L2_C"/>
    <property type="match status" value="1"/>
</dbReference>
<evidence type="ECO:0000259" key="5">
    <source>
        <dbReference type="SMART" id="SM01382"/>
    </source>
</evidence>
<sequence length="254" mass="27980">MKKCWDEDPLKRPSSEESPQKKTMDTYWLERDFGGGGWIHSVAFSPSGEALAFAGHDSEISIAYPGVLLKTLVVGIDFGKARWDPSPHEVIRIEYDPNRSSHLALLRNTINETYSYVIAPYNLQPGTIRSSHANLLCIVPILISVAIIRSFRQSPNKKGNCMPLKLIPVGTTINCIGLKPDGPAILCRSAGVSAQLVRTGEKGYAQVKLKSGEVRLIHVDCCATIGTISNLDQQHEKQVEVDGYVLDQLLEVLQ</sequence>
<dbReference type="Gene3D" id="2.130.10.10">
    <property type="entry name" value="YVTN repeat-like/Quinoprotein amine dehydrogenase"/>
    <property type="match status" value="1"/>
</dbReference>
<dbReference type="Gene3D" id="2.30.30.30">
    <property type="match status" value="1"/>
</dbReference>
<name>U9UUC6_RHIID</name>
<dbReference type="SUPFAM" id="SSF50249">
    <property type="entry name" value="Nucleic acid-binding proteins"/>
    <property type="match status" value="1"/>
</dbReference>
<dbReference type="SUPFAM" id="SSF50104">
    <property type="entry name" value="Translation proteins SH3-like domain"/>
    <property type="match status" value="1"/>
</dbReference>
<dbReference type="InterPro" id="IPR015943">
    <property type="entry name" value="WD40/YVTN_repeat-like_dom_sf"/>
</dbReference>
<proteinExistence type="inferred from homology"/>
<dbReference type="InterPro" id="IPR012340">
    <property type="entry name" value="NA-bd_OB-fold"/>
</dbReference>
<dbReference type="InterPro" id="IPR008991">
    <property type="entry name" value="Translation_prot_SH3-like_sf"/>
</dbReference>
<organism evidence="7">
    <name type="scientific">Rhizophagus irregularis (strain DAOM 181602 / DAOM 197198 / MUCL 43194)</name>
    <name type="common">Arbuscular mycorrhizal fungus</name>
    <name type="synonym">Glomus intraradices</name>
    <dbReference type="NCBI Taxonomy" id="747089"/>
    <lineage>
        <taxon>Eukaryota</taxon>
        <taxon>Fungi</taxon>
        <taxon>Fungi incertae sedis</taxon>
        <taxon>Mucoromycota</taxon>
        <taxon>Glomeromycotina</taxon>
        <taxon>Glomeromycetes</taxon>
        <taxon>Glomerales</taxon>
        <taxon>Glomeraceae</taxon>
        <taxon>Rhizophagus</taxon>
    </lineage>
</organism>
<dbReference type="InterPro" id="IPR002171">
    <property type="entry name" value="Ribosomal_uL2"/>
</dbReference>
<dbReference type="AlphaFoldDB" id="U9UUC6"/>
<evidence type="ECO:0000256" key="2">
    <source>
        <dbReference type="ARBA" id="ARBA00022980"/>
    </source>
</evidence>
<dbReference type="SMART" id="SM01383">
    <property type="entry name" value="Ribosomal_L2"/>
    <property type="match status" value="1"/>
</dbReference>
<reference evidence="7" key="1">
    <citation type="submission" date="2013-07" db="EMBL/GenBank/DDBJ databases">
        <title>The genome of an arbuscular mycorrhizal fungus provides insights into the evolution of the oldest plant symbiosis.</title>
        <authorList>
            <consortium name="DOE Joint Genome Institute"/>
            <person name="Tisserant E."/>
            <person name="Malbreil M."/>
            <person name="Kuo A."/>
            <person name="Kohler A."/>
            <person name="Symeonidi A."/>
            <person name="Balestrini R."/>
            <person name="Charron P."/>
            <person name="Duensing N."/>
            <person name="Frei-dit-Frey N."/>
            <person name="Gianinazzi-Pearson V."/>
            <person name="Gilbert B."/>
            <person name="Handa Y."/>
            <person name="Hijri M."/>
            <person name="Kaul R."/>
            <person name="Kawaguchi M."/>
            <person name="Krajinski F."/>
            <person name="Lammers P."/>
            <person name="Lapierre D."/>
            <person name="Masclaux F.G."/>
            <person name="Murat C."/>
            <person name="Morin E."/>
            <person name="Ndikumana S."/>
            <person name="Pagni M."/>
            <person name="Petitpierre D."/>
            <person name="Requena N."/>
            <person name="Rosikiewicz P."/>
            <person name="Riley R."/>
            <person name="Saito K."/>
            <person name="San Clemente H."/>
            <person name="Shapiro H."/>
            <person name="van Tuinen D."/>
            <person name="Becard G."/>
            <person name="Bonfante P."/>
            <person name="Paszkowski U."/>
            <person name="Shachar-Hill Y."/>
            <person name="Young J.P."/>
            <person name="Sanders I.R."/>
            <person name="Henrissat B."/>
            <person name="Rensing S.A."/>
            <person name="Grigoriev I.V."/>
            <person name="Corradi N."/>
            <person name="Roux C."/>
            <person name="Martin F."/>
        </authorList>
    </citation>
    <scope>NUCLEOTIDE SEQUENCE</scope>
    <source>
        <strain evidence="7">DAOM 197198</strain>
    </source>
</reference>
<protein>
    <submittedName>
        <fullName evidence="7">Uncharacterized protein</fullName>
    </submittedName>
</protein>
<dbReference type="VEuPathDB" id="FungiDB:RhiirFUN_018287"/>
<feature type="region of interest" description="Disordered" evidence="4">
    <location>
        <begin position="1"/>
        <end position="23"/>
    </location>
</feature>
<comment type="similarity">
    <text evidence="1">Belongs to the universal ribosomal protein uL2 family.</text>
</comment>
<accession>U9UUC6</accession>
<evidence type="ECO:0000256" key="4">
    <source>
        <dbReference type="SAM" id="MobiDB-lite"/>
    </source>
</evidence>
<dbReference type="GO" id="GO:0003735">
    <property type="term" value="F:structural constituent of ribosome"/>
    <property type="evidence" value="ECO:0007669"/>
    <property type="project" value="InterPro"/>
</dbReference>
<dbReference type="Pfam" id="PF03947">
    <property type="entry name" value="Ribosomal_L2_C"/>
    <property type="match status" value="1"/>
</dbReference>
<dbReference type="EMBL" id="KI278486">
    <property type="protein sequence ID" value="ESA19191.1"/>
    <property type="molecule type" value="Genomic_DNA"/>
</dbReference>
<evidence type="ECO:0000259" key="6">
    <source>
        <dbReference type="SMART" id="SM01383"/>
    </source>
</evidence>
<dbReference type="GO" id="GO:0032543">
    <property type="term" value="P:mitochondrial translation"/>
    <property type="evidence" value="ECO:0007669"/>
    <property type="project" value="TreeGrafter"/>
</dbReference>
<dbReference type="GO" id="GO:0005762">
    <property type="term" value="C:mitochondrial large ribosomal subunit"/>
    <property type="evidence" value="ECO:0007669"/>
    <property type="project" value="TreeGrafter"/>
</dbReference>
<dbReference type="VEuPathDB" id="FungiDB:RhiirFUN_018286"/>
<dbReference type="HOGENOM" id="CLU_1094765_0_0_1"/>
<dbReference type="Gene3D" id="2.40.50.140">
    <property type="entry name" value="Nucleic acid-binding proteins"/>
    <property type="match status" value="1"/>
</dbReference>
<dbReference type="InterPro" id="IPR022669">
    <property type="entry name" value="Ribosomal_uL2_C"/>
</dbReference>
<dbReference type="eggNOG" id="KOG0438">
    <property type="taxonomic scope" value="Eukaryota"/>
</dbReference>
<keyword evidence="2" id="KW-0689">Ribosomal protein</keyword>
<dbReference type="Pfam" id="PF00181">
    <property type="entry name" value="Ribosomal_L2_N"/>
    <property type="match status" value="1"/>
</dbReference>
<gene>
    <name evidence="7" type="ORF">GLOINDRAFT_92997</name>
</gene>
<keyword evidence="3" id="KW-0687">Ribonucleoprotein</keyword>
<dbReference type="GO" id="GO:0003723">
    <property type="term" value="F:RNA binding"/>
    <property type="evidence" value="ECO:0007669"/>
    <property type="project" value="TreeGrafter"/>
</dbReference>